<dbReference type="EMBL" id="MN740489">
    <property type="protein sequence ID" value="QHU29419.1"/>
    <property type="molecule type" value="Genomic_DNA"/>
</dbReference>
<accession>A0A6C0LEQ1</accession>
<proteinExistence type="predicted"/>
<feature type="compositionally biased region" description="Basic and acidic residues" evidence="1">
    <location>
        <begin position="28"/>
        <end position="40"/>
    </location>
</feature>
<dbReference type="AlphaFoldDB" id="A0A6C0LEQ1"/>
<feature type="region of interest" description="Disordered" evidence="1">
    <location>
        <begin position="28"/>
        <end position="56"/>
    </location>
</feature>
<evidence type="ECO:0000256" key="1">
    <source>
        <dbReference type="SAM" id="MobiDB-lite"/>
    </source>
</evidence>
<organism evidence="2">
    <name type="scientific">viral metagenome</name>
    <dbReference type="NCBI Taxonomy" id="1070528"/>
    <lineage>
        <taxon>unclassified sequences</taxon>
        <taxon>metagenomes</taxon>
        <taxon>organismal metagenomes</taxon>
    </lineage>
</organism>
<name>A0A6C0LEQ1_9ZZZZ</name>
<protein>
    <submittedName>
        <fullName evidence="2">Uncharacterized protein</fullName>
    </submittedName>
</protein>
<reference evidence="2" key="1">
    <citation type="journal article" date="2020" name="Nature">
        <title>Giant virus diversity and host interactions through global metagenomics.</title>
        <authorList>
            <person name="Schulz F."/>
            <person name="Roux S."/>
            <person name="Paez-Espino D."/>
            <person name="Jungbluth S."/>
            <person name="Walsh D.A."/>
            <person name="Denef V.J."/>
            <person name="McMahon K.D."/>
            <person name="Konstantinidis K.T."/>
            <person name="Eloe-Fadrosh E.A."/>
            <person name="Kyrpides N.C."/>
            <person name="Woyke T."/>
        </authorList>
    </citation>
    <scope>NUCLEOTIDE SEQUENCE</scope>
    <source>
        <strain evidence="2">GVMAG-M-3300027804-48</strain>
    </source>
</reference>
<evidence type="ECO:0000313" key="2">
    <source>
        <dbReference type="EMBL" id="QHU29419.1"/>
    </source>
</evidence>
<sequence>MSYSSPIPYIIETLQEIKRLLLSGQQELRRPDDDIKREREEELEVSSNKKMKKNDC</sequence>